<dbReference type="EMBL" id="BJLP01000049">
    <property type="protein sequence ID" value="GEA82173.1"/>
    <property type="molecule type" value="Genomic_DNA"/>
</dbReference>
<sequence length="112" mass="12216">MSAGRGMIGAVDVDFEARLRLWDARKHDSWTFVDLPTDLADEIADAAEGVSRGFGSVRVEATIGTTTWRTSIFPGAETYVLPIKAVVRRRESVEAGDVARVRLRLVDVDGPA</sequence>
<organism evidence="1 2">
    <name type="scientific">Cellulomonas uda</name>
    <dbReference type="NCBI Taxonomy" id="1714"/>
    <lineage>
        <taxon>Bacteria</taxon>
        <taxon>Bacillati</taxon>
        <taxon>Actinomycetota</taxon>
        <taxon>Actinomycetes</taxon>
        <taxon>Micrococcales</taxon>
        <taxon>Cellulomonadaceae</taxon>
        <taxon>Cellulomonas</taxon>
    </lineage>
</organism>
<dbReference type="Proteomes" id="UP000315842">
    <property type="component" value="Unassembled WGS sequence"/>
</dbReference>
<comment type="caution">
    <text evidence="1">The sequence shown here is derived from an EMBL/GenBank/DDBJ whole genome shotgun (WGS) entry which is preliminary data.</text>
</comment>
<protein>
    <recommendedName>
        <fullName evidence="3">DUF1905 domain-containing protein</fullName>
    </recommendedName>
</protein>
<evidence type="ECO:0000313" key="1">
    <source>
        <dbReference type="EMBL" id="GEA82173.1"/>
    </source>
</evidence>
<reference evidence="1 2" key="1">
    <citation type="submission" date="2019-06" db="EMBL/GenBank/DDBJ databases">
        <title>Whole genome shotgun sequence of Cellulomonas uda NBRC 3747.</title>
        <authorList>
            <person name="Hosoyama A."/>
            <person name="Uohara A."/>
            <person name="Ohji S."/>
            <person name="Ichikawa N."/>
        </authorList>
    </citation>
    <scope>NUCLEOTIDE SEQUENCE [LARGE SCALE GENOMIC DNA]</scope>
    <source>
        <strain evidence="1 2">NBRC 3747</strain>
    </source>
</reference>
<dbReference type="AlphaFoldDB" id="A0A4Y3KDX6"/>
<dbReference type="InterPro" id="IPR037079">
    <property type="entry name" value="AF2212/PG0164-like_sf"/>
</dbReference>
<proteinExistence type="predicted"/>
<evidence type="ECO:0008006" key="3">
    <source>
        <dbReference type="Google" id="ProtNLM"/>
    </source>
</evidence>
<gene>
    <name evidence="1" type="ORF">CUD01_26170</name>
</gene>
<keyword evidence="2" id="KW-1185">Reference proteome</keyword>
<name>A0A4Y3KDX6_CELUD</name>
<dbReference type="Pfam" id="PF08922">
    <property type="entry name" value="DUF1905"/>
    <property type="match status" value="1"/>
</dbReference>
<evidence type="ECO:0000313" key="2">
    <source>
        <dbReference type="Proteomes" id="UP000315842"/>
    </source>
</evidence>
<dbReference type="SUPFAM" id="SSF141694">
    <property type="entry name" value="AF2212/PG0164-like"/>
    <property type="match status" value="1"/>
</dbReference>
<dbReference type="InterPro" id="IPR015018">
    <property type="entry name" value="DUF1905"/>
</dbReference>
<dbReference type="Gene3D" id="2.40.30.100">
    <property type="entry name" value="AF2212/PG0164-like"/>
    <property type="match status" value="1"/>
</dbReference>
<accession>A0A4Y3KDX6</accession>